<dbReference type="InterPro" id="IPR000620">
    <property type="entry name" value="EamA_dom"/>
</dbReference>
<organism evidence="5 6">
    <name type="scientific">Pseudobacillus wudalianchiensis</name>
    <dbReference type="NCBI Taxonomy" id="1743143"/>
    <lineage>
        <taxon>Bacteria</taxon>
        <taxon>Bacillati</taxon>
        <taxon>Bacillota</taxon>
        <taxon>Bacilli</taxon>
        <taxon>Bacillales</taxon>
        <taxon>Bacillaceae</taxon>
        <taxon>Pseudobacillus</taxon>
    </lineage>
</organism>
<feature type="domain" description="EamA" evidence="4">
    <location>
        <begin position="152"/>
        <end position="279"/>
    </location>
</feature>
<evidence type="ECO:0000313" key="5">
    <source>
        <dbReference type="EMBL" id="OCA82152.1"/>
    </source>
</evidence>
<evidence type="ECO:0000256" key="3">
    <source>
        <dbReference type="SAM" id="Phobius"/>
    </source>
</evidence>
<name>A0A1B9AE89_9BACI</name>
<comment type="similarity">
    <text evidence="2">Belongs to the EamA transporter family.</text>
</comment>
<dbReference type="GO" id="GO:0016020">
    <property type="term" value="C:membrane"/>
    <property type="evidence" value="ECO:0007669"/>
    <property type="project" value="InterPro"/>
</dbReference>
<feature type="transmembrane region" description="Helical" evidence="3">
    <location>
        <begin position="266"/>
        <end position="283"/>
    </location>
</feature>
<protein>
    <submittedName>
        <fullName evidence="5">Transporter</fullName>
    </submittedName>
</protein>
<reference evidence="6" key="1">
    <citation type="submission" date="2016-05" db="EMBL/GenBank/DDBJ databases">
        <authorList>
            <person name="Liu B."/>
            <person name="Wang J."/>
            <person name="Zhu Y."/>
            <person name="Liu G."/>
            <person name="Chen Q."/>
            <person name="Chen Z."/>
            <person name="Lan J."/>
            <person name="Che J."/>
            <person name="Ge C."/>
            <person name="Shi H."/>
            <person name="Pan Z."/>
            <person name="Liu X."/>
        </authorList>
    </citation>
    <scope>NUCLEOTIDE SEQUENCE [LARGE SCALE GENOMIC DNA]</scope>
    <source>
        <strain evidence="6">FJAT-27215</strain>
    </source>
</reference>
<dbReference type="SUPFAM" id="SSF103481">
    <property type="entry name" value="Multidrug resistance efflux transporter EmrE"/>
    <property type="match status" value="2"/>
</dbReference>
<evidence type="ECO:0000256" key="2">
    <source>
        <dbReference type="ARBA" id="ARBA00007362"/>
    </source>
</evidence>
<dbReference type="PANTHER" id="PTHR22911:SF102">
    <property type="entry name" value="MEMBRANE PROTEIN"/>
    <property type="match status" value="1"/>
</dbReference>
<evidence type="ECO:0000256" key="1">
    <source>
        <dbReference type="ARBA" id="ARBA00004127"/>
    </source>
</evidence>
<feature type="transmembrane region" description="Helical" evidence="3">
    <location>
        <begin position="176"/>
        <end position="198"/>
    </location>
</feature>
<feature type="transmembrane region" description="Helical" evidence="3">
    <location>
        <begin position="90"/>
        <end position="111"/>
    </location>
</feature>
<keyword evidence="3" id="KW-0812">Transmembrane</keyword>
<dbReference type="Pfam" id="PF00892">
    <property type="entry name" value="EamA"/>
    <property type="match status" value="2"/>
</dbReference>
<feature type="transmembrane region" description="Helical" evidence="3">
    <location>
        <begin position="210"/>
        <end position="229"/>
    </location>
</feature>
<feature type="transmembrane region" description="Helical" evidence="3">
    <location>
        <begin position="67"/>
        <end position="84"/>
    </location>
</feature>
<dbReference type="RefSeq" id="WP_065412044.1">
    <property type="nucleotide sequence ID" value="NZ_MAYT01000030.1"/>
</dbReference>
<keyword evidence="3" id="KW-1133">Transmembrane helix</keyword>
<proteinExistence type="inferred from homology"/>
<accession>A0A1B9AE89</accession>
<dbReference type="Gene3D" id="1.10.3730.20">
    <property type="match status" value="2"/>
</dbReference>
<sequence length="292" mass="32519">MQAELKFAISMAIFGSIGLFSIKTGLPSIELVFVRCLCATVLLGAVWGFQQLNTKQQNKKAIPRREYWLALLCGVFLVTNWIFFFRSFEVMPITVAVSIYHLAPVIVLLLGSFIFKEKLTGKGLLFFFICFLGTLLVGGIHQHTTVSGFLSTGVLWAFAAALFYALTSMTGKGIQILSPVATTVIQTSLGVLLLLPVVDWSYFTQLTFENWMYILITGFVHTGIVFYLFFSSLRDLKAQTIAILVFVDPIVAILLDVTFLDYRPDLYQMLGILLVFVGISYSPQKEGSLAKT</sequence>
<keyword evidence="3" id="KW-0472">Membrane</keyword>
<comment type="subcellular location">
    <subcellularLocation>
        <location evidence="1">Endomembrane system</location>
        <topology evidence="1">Multi-pass membrane protein</topology>
    </subcellularLocation>
</comment>
<feature type="transmembrane region" description="Helical" evidence="3">
    <location>
        <begin position="32"/>
        <end position="49"/>
    </location>
</feature>
<feature type="transmembrane region" description="Helical" evidence="3">
    <location>
        <begin position="241"/>
        <end position="260"/>
    </location>
</feature>
<comment type="caution">
    <text evidence="5">The sequence shown here is derived from an EMBL/GenBank/DDBJ whole genome shotgun (WGS) entry which is preliminary data.</text>
</comment>
<dbReference type="AlphaFoldDB" id="A0A1B9AE89"/>
<feature type="domain" description="EamA" evidence="4">
    <location>
        <begin position="6"/>
        <end position="137"/>
    </location>
</feature>
<dbReference type="PANTHER" id="PTHR22911">
    <property type="entry name" value="ACYL-MALONYL CONDENSING ENZYME-RELATED"/>
    <property type="match status" value="1"/>
</dbReference>
<gene>
    <name evidence="5" type="ORF">A8F95_15785</name>
</gene>
<feature type="transmembrane region" description="Helical" evidence="3">
    <location>
        <begin position="7"/>
        <end position="26"/>
    </location>
</feature>
<dbReference type="Proteomes" id="UP000092578">
    <property type="component" value="Unassembled WGS sequence"/>
</dbReference>
<feature type="transmembrane region" description="Helical" evidence="3">
    <location>
        <begin position="146"/>
        <end position="164"/>
    </location>
</feature>
<feature type="transmembrane region" description="Helical" evidence="3">
    <location>
        <begin position="123"/>
        <end position="140"/>
    </location>
</feature>
<dbReference type="EMBL" id="MAYT01000030">
    <property type="protein sequence ID" value="OCA82152.1"/>
    <property type="molecule type" value="Genomic_DNA"/>
</dbReference>
<keyword evidence="6" id="KW-1185">Reference proteome</keyword>
<evidence type="ECO:0000259" key="4">
    <source>
        <dbReference type="Pfam" id="PF00892"/>
    </source>
</evidence>
<dbReference type="InterPro" id="IPR037185">
    <property type="entry name" value="EmrE-like"/>
</dbReference>
<evidence type="ECO:0000313" key="6">
    <source>
        <dbReference type="Proteomes" id="UP000092578"/>
    </source>
</evidence>